<dbReference type="InterPro" id="IPR042403">
    <property type="entry name" value="Spt21/Ams2"/>
</dbReference>
<dbReference type="SUPFAM" id="SSF57716">
    <property type="entry name" value="Glucocorticoid receptor-like (DNA-binding domain)"/>
    <property type="match status" value="1"/>
</dbReference>
<feature type="compositionally biased region" description="Polar residues" evidence="1">
    <location>
        <begin position="131"/>
        <end position="151"/>
    </location>
</feature>
<evidence type="ECO:0000256" key="1">
    <source>
        <dbReference type="SAM" id="MobiDB-lite"/>
    </source>
</evidence>
<dbReference type="AlphaFoldDB" id="W7MBF4"/>
<reference evidence="2 3" key="1">
    <citation type="journal article" date="2010" name="Nature">
        <title>Comparative genomics reveals mobile pathogenicity chromosomes in Fusarium.</title>
        <authorList>
            <person name="Ma L.J."/>
            <person name="van der Does H.C."/>
            <person name="Borkovich K.A."/>
            <person name="Coleman J.J."/>
            <person name="Daboussi M.J."/>
            <person name="Di Pietro A."/>
            <person name="Dufresne M."/>
            <person name="Freitag M."/>
            <person name="Grabherr M."/>
            <person name="Henrissat B."/>
            <person name="Houterman P.M."/>
            <person name="Kang S."/>
            <person name="Shim W.B."/>
            <person name="Woloshuk C."/>
            <person name="Xie X."/>
            <person name="Xu J.R."/>
            <person name="Antoniw J."/>
            <person name="Baker S.E."/>
            <person name="Bluhm B.H."/>
            <person name="Breakspear A."/>
            <person name="Brown D.W."/>
            <person name="Butchko R.A."/>
            <person name="Chapman S."/>
            <person name="Coulson R."/>
            <person name="Coutinho P.M."/>
            <person name="Danchin E.G."/>
            <person name="Diener A."/>
            <person name="Gale L.R."/>
            <person name="Gardiner D.M."/>
            <person name="Goff S."/>
            <person name="Hammond-Kosack K.E."/>
            <person name="Hilburn K."/>
            <person name="Hua-Van A."/>
            <person name="Jonkers W."/>
            <person name="Kazan K."/>
            <person name="Kodira C.D."/>
            <person name="Koehrsen M."/>
            <person name="Kumar L."/>
            <person name="Lee Y.H."/>
            <person name="Li L."/>
            <person name="Manners J.M."/>
            <person name="Miranda-Saavedra D."/>
            <person name="Mukherjee M."/>
            <person name="Park G."/>
            <person name="Park J."/>
            <person name="Park S.Y."/>
            <person name="Proctor R.H."/>
            <person name="Regev A."/>
            <person name="Ruiz-Roldan M.C."/>
            <person name="Sain D."/>
            <person name="Sakthikumar S."/>
            <person name="Sykes S."/>
            <person name="Schwartz D.C."/>
            <person name="Turgeon B.G."/>
            <person name="Wapinski I."/>
            <person name="Yoder O."/>
            <person name="Young S."/>
            <person name="Zeng Q."/>
            <person name="Zhou S."/>
            <person name="Galagan J."/>
            <person name="Cuomo C.A."/>
            <person name="Kistler H.C."/>
            <person name="Rep M."/>
        </authorList>
    </citation>
    <scope>NUCLEOTIDE SEQUENCE [LARGE SCALE GENOMIC DNA]</scope>
    <source>
        <strain evidence="3">M3125 / FGSC 7600</strain>
    </source>
</reference>
<sequence length="243" mass="26972">MPSSPPYKSNKNQIKKDSIKQRLESAIAAGEMPPFCTNCGAIETPTWRKIWVQEHDGAPESVEYSEKPGRVTAIEILKRDKDKNPLSHRLIKKALGFGDDRNDWSEKLLCNPCAMQNVFHLLAADGRHTKNMSQSVPGSSHSRASRGTGTADSPIEMDLDDELGSTRRLLFPSPRKEGTPKTLGEIDANVTKAADCRQNKEICGKENAVCDAQSEDLIMDDDIEALFNSPVHEEYDVAEKCLF</sequence>
<organism evidence="2 3">
    <name type="scientific">Gibberella moniliformis (strain M3125 / FGSC 7600)</name>
    <name type="common">Maize ear and stalk rot fungus</name>
    <name type="synonym">Fusarium verticillioides</name>
    <dbReference type="NCBI Taxonomy" id="334819"/>
    <lineage>
        <taxon>Eukaryota</taxon>
        <taxon>Fungi</taxon>
        <taxon>Dikarya</taxon>
        <taxon>Ascomycota</taxon>
        <taxon>Pezizomycotina</taxon>
        <taxon>Sordariomycetes</taxon>
        <taxon>Hypocreomycetidae</taxon>
        <taxon>Hypocreales</taxon>
        <taxon>Nectriaceae</taxon>
        <taxon>Fusarium</taxon>
        <taxon>Fusarium fujikuroi species complex</taxon>
    </lineage>
</organism>
<evidence type="ECO:0000313" key="2">
    <source>
        <dbReference type="EMBL" id="EWG48361.1"/>
    </source>
</evidence>
<dbReference type="Gene3D" id="3.30.50.10">
    <property type="entry name" value="Erythroid Transcription Factor GATA-1, subunit A"/>
    <property type="match status" value="1"/>
</dbReference>
<dbReference type="STRING" id="334819.W7MBF4"/>
<dbReference type="GO" id="GO:0008270">
    <property type="term" value="F:zinc ion binding"/>
    <property type="evidence" value="ECO:0007669"/>
    <property type="project" value="InterPro"/>
</dbReference>
<dbReference type="InterPro" id="IPR013088">
    <property type="entry name" value="Znf_NHR/GATA"/>
</dbReference>
<dbReference type="PANTHER" id="PTHR39147:SF1">
    <property type="entry name" value="PROTEIN SPT21"/>
    <property type="match status" value="1"/>
</dbReference>
<proteinExistence type="predicted"/>
<gene>
    <name evidence="2" type="ORF">FVEG_16263</name>
</gene>
<feature type="region of interest" description="Disordered" evidence="1">
    <location>
        <begin position="130"/>
        <end position="158"/>
    </location>
</feature>
<dbReference type="GeneID" id="30073139"/>
<dbReference type="VEuPathDB" id="FungiDB:FVEG_16263"/>
<dbReference type="KEGG" id="fvr:FVEG_16263"/>
<protein>
    <recommendedName>
        <fullName evidence="4">GATA-type domain-containing protein</fullName>
    </recommendedName>
</protein>
<dbReference type="EMBL" id="DS022251">
    <property type="protein sequence ID" value="EWG48361.1"/>
    <property type="molecule type" value="Genomic_DNA"/>
</dbReference>
<dbReference type="Proteomes" id="UP000009096">
    <property type="component" value="Chromosome 3"/>
</dbReference>
<dbReference type="GO" id="GO:0000183">
    <property type="term" value="P:rDNA heterochromatin formation"/>
    <property type="evidence" value="ECO:0007669"/>
    <property type="project" value="TreeGrafter"/>
</dbReference>
<dbReference type="GO" id="GO:0030466">
    <property type="term" value="P:silent mating-type cassette heterochromatin formation"/>
    <property type="evidence" value="ECO:0007669"/>
    <property type="project" value="TreeGrafter"/>
</dbReference>
<evidence type="ECO:0000313" key="3">
    <source>
        <dbReference type="Proteomes" id="UP000009096"/>
    </source>
</evidence>
<name>W7MBF4_GIBM7</name>
<evidence type="ECO:0008006" key="4">
    <source>
        <dbReference type="Google" id="ProtNLM"/>
    </source>
</evidence>
<keyword evidence="3" id="KW-1185">Reference proteome</keyword>
<dbReference type="GO" id="GO:0006357">
    <property type="term" value="P:regulation of transcription by RNA polymerase II"/>
    <property type="evidence" value="ECO:0007669"/>
    <property type="project" value="TreeGrafter"/>
</dbReference>
<dbReference type="PANTHER" id="PTHR39147">
    <property type="entry name" value="PROTEIN SPT21"/>
    <property type="match status" value="1"/>
</dbReference>
<dbReference type="RefSeq" id="XP_018754552.1">
    <property type="nucleotide sequence ID" value="XM_018905505.1"/>
</dbReference>
<accession>W7MBF4</accession>